<comment type="caution">
    <text evidence="2">The sequence shown here is derived from an EMBL/GenBank/DDBJ whole genome shotgun (WGS) entry which is preliminary data.</text>
</comment>
<feature type="signal peptide" evidence="1">
    <location>
        <begin position="1"/>
        <end position="19"/>
    </location>
</feature>
<dbReference type="AlphaFoldDB" id="A0A0C2W3Z4"/>
<reference evidence="2 3" key="1">
    <citation type="submission" date="2015-01" db="EMBL/GenBank/DDBJ databases">
        <title>Genome sequence of Jeotgalibacillus alimentarius.</title>
        <authorList>
            <person name="Goh K.M."/>
            <person name="Chan K.-G."/>
            <person name="Yaakop A.S."/>
            <person name="Ee R."/>
            <person name="Gan H.M."/>
            <person name="Chan C.S."/>
        </authorList>
    </citation>
    <scope>NUCLEOTIDE SEQUENCE [LARGE SCALE GENOMIC DNA]</scope>
    <source>
        <strain evidence="2 3">YKJ-13</strain>
    </source>
</reference>
<keyword evidence="1" id="KW-0732">Signal</keyword>
<sequence>MKTVLFLVQTHLSSCSLLAAEFVKVTDQQVLLRGTFAWQSQEMSEYSFEGMSGSAIEEEFSEFRQLQRKELEEVQCIVVSESAEEALIHLLKSASTTPEVVSIRDLGGKRESELDDLLMQGQTEKALNDIKQKSLILLEKLN</sequence>
<accession>A0A0C2W3Z4</accession>
<dbReference type="STRING" id="135826.KP77_14030"/>
<gene>
    <name evidence="2" type="ORF">KP77_14030</name>
</gene>
<evidence type="ECO:0000313" key="3">
    <source>
        <dbReference type="Proteomes" id="UP000031950"/>
    </source>
</evidence>
<organism evidence="2 3">
    <name type="scientific">Jeotgalibacillus alimentarius</name>
    <dbReference type="NCBI Taxonomy" id="135826"/>
    <lineage>
        <taxon>Bacteria</taxon>
        <taxon>Bacillati</taxon>
        <taxon>Bacillota</taxon>
        <taxon>Bacilli</taxon>
        <taxon>Bacillales</taxon>
        <taxon>Caryophanaceae</taxon>
        <taxon>Jeotgalibacillus</taxon>
    </lineage>
</organism>
<evidence type="ECO:0000256" key="1">
    <source>
        <dbReference type="SAM" id="SignalP"/>
    </source>
</evidence>
<keyword evidence="3" id="KW-1185">Reference proteome</keyword>
<dbReference type="EMBL" id="JXRQ01000016">
    <property type="protein sequence ID" value="KIL50783.1"/>
    <property type="molecule type" value="Genomic_DNA"/>
</dbReference>
<name>A0A0C2W3Z4_9BACL</name>
<dbReference type="RefSeq" id="WP_041122011.1">
    <property type="nucleotide sequence ID" value="NZ_JXRQ01000016.1"/>
</dbReference>
<protein>
    <submittedName>
        <fullName evidence="2">Uncharacterized protein</fullName>
    </submittedName>
</protein>
<feature type="chain" id="PRO_5039242892" evidence="1">
    <location>
        <begin position="20"/>
        <end position="142"/>
    </location>
</feature>
<dbReference type="PATRIC" id="fig|135826.4.peg.1397"/>
<dbReference type="Proteomes" id="UP000031950">
    <property type="component" value="Unassembled WGS sequence"/>
</dbReference>
<evidence type="ECO:0000313" key="2">
    <source>
        <dbReference type="EMBL" id="KIL50783.1"/>
    </source>
</evidence>
<proteinExistence type="predicted"/>
<dbReference type="OrthoDB" id="2454106at2"/>